<accession>Q9RZ74</accession>
<dbReference type="PIR" id="B75602">
    <property type="entry name" value="B75602"/>
</dbReference>
<evidence type="ECO:0000313" key="1">
    <source>
        <dbReference type="EMBL" id="AAF12348.1"/>
    </source>
</evidence>
<dbReference type="EnsemblBacteria" id="AAF12348">
    <property type="protein sequence ID" value="AAF12348"/>
    <property type="gene ID" value="DR_A0080"/>
</dbReference>
<dbReference type="AlphaFoldDB" id="Q9RZ74"/>
<sequence>MSGPDTVTTVEEARAAGLLSGPTVEQAMDRAVLLGEDSGEITLYRDCEWWHAYPVGGPWSCTDNVPNASAHSPRLALDLLLALPAFPTEEPA</sequence>
<reference evidence="1 2" key="1">
    <citation type="journal article" date="1999" name="Science">
        <title>Genome sequence of the radioresistant bacterium Deinococcus radiodurans R1.</title>
        <authorList>
            <person name="White O."/>
            <person name="Eisen J.A."/>
            <person name="Heidelberg J.F."/>
            <person name="Hickey E.K."/>
            <person name="Peterson J.D."/>
            <person name="Dodson R.J."/>
            <person name="Haft D.H."/>
            <person name="Gwinn M.L."/>
            <person name="Nelson W.C."/>
            <person name="Richardson D.L."/>
            <person name="Moffat K.S."/>
            <person name="Qin H."/>
            <person name="Jiang L."/>
            <person name="Pamphile W."/>
            <person name="Crosby M."/>
            <person name="Shen M."/>
            <person name="Vamathevan J.J."/>
            <person name="Lam P."/>
            <person name="McDonald L."/>
            <person name="Utterback T."/>
            <person name="Zalewski C."/>
            <person name="Makarova K.S."/>
            <person name="Aravind L."/>
            <person name="Daly M.J."/>
            <person name="Minton K.W."/>
            <person name="Fleischmann R.D."/>
            <person name="Ketchum K.A."/>
            <person name="Nelson K.E."/>
            <person name="Salzberg S."/>
            <person name="Smith H.O."/>
            <person name="Venter J.C."/>
            <person name="Fraser C.M."/>
        </authorList>
    </citation>
    <scope>NUCLEOTIDE SEQUENCE [LARGE SCALE GENOMIC DNA]</scope>
    <source>
        <strain evidence="2">ATCC 13939 / DSM 20539 / JCM 16871 / LMG 4051 / NBRC 15346 / NCIMB 9279 / R1 / VKM B-1422</strain>
    </source>
</reference>
<dbReference type="PATRIC" id="fig|243230.17.peg.2965"/>
<protein>
    <submittedName>
        <fullName evidence="1">Uncharacterized protein</fullName>
    </submittedName>
</protein>
<evidence type="ECO:0000313" key="2">
    <source>
        <dbReference type="Proteomes" id="UP000002524"/>
    </source>
</evidence>
<dbReference type="PaxDb" id="243230-DR_A0080"/>
<dbReference type="GeneID" id="69518973"/>
<dbReference type="STRING" id="243230.DR_A0080"/>
<dbReference type="RefSeq" id="WP_010889339.1">
    <property type="nucleotide sequence ID" value="NC_001264.1"/>
</dbReference>
<proteinExistence type="predicted"/>
<dbReference type="HOGENOM" id="CLU_2408385_0_0_0"/>
<dbReference type="KEGG" id="dra:DR_A0080"/>
<dbReference type="Proteomes" id="UP000002524">
    <property type="component" value="Chromosome 2"/>
</dbReference>
<dbReference type="EMBL" id="AE001825">
    <property type="protein sequence ID" value="AAF12348.1"/>
    <property type="molecule type" value="Genomic_DNA"/>
</dbReference>
<dbReference type="InParanoid" id="Q9RZ74"/>
<name>Q9RZ74_DEIRA</name>
<keyword evidence="2" id="KW-1185">Reference proteome</keyword>
<organism evidence="1 2">
    <name type="scientific">Deinococcus radiodurans (strain ATCC 13939 / DSM 20539 / JCM 16871 / CCUG 27074 / LMG 4051 / NBRC 15346 / NCIMB 9279 / VKM B-1422 / R1)</name>
    <dbReference type="NCBI Taxonomy" id="243230"/>
    <lineage>
        <taxon>Bacteria</taxon>
        <taxon>Thermotogati</taxon>
        <taxon>Deinococcota</taxon>
        <taxon>Deinococci</taxon>
        <taxon>Deinococcales</taxon>
        <taxon>Deinococcaceae</taxon>
        <taxon>Deinococcus</taxon>
    </lineage>
</organism>
<gene>
    <name evidence="1" type="ordered locus">DR_A0080</name>
</gene>